<dbReference type="AlphaFoldDB" id="A0A0F9WEL9"/>
<dbReference type="SUPFAM" id="SSF50978">
    <property type="entry name" value="WD40 repeat-like"/>
    <property type="match status" value="1"/>
</dbReference>
<dbReference type="PROSITE" id="PS50082">
    <property type="entry name" value="WD_REPEATS_2"/>
    <property type="match status" value="1"/>
</dbReference>
<protein>
    <submittedName>
        <fullName evidence="4">Wd repeat-containing protein 3-like protein</fullName>
    </submittedName>
</protein>
<feature type="repeat" description="WD" evidence="3">
    <location>
        <begin position="453"/>
        <end position="492"/>
    </location>
</feature>
<evidence type="ECO:0000313" key="4">
    <source>
        <dbReference type="EMBL" id="KKO75240.1"/>
    </source>
</evidence>
<dbReference type="VEuPathDB" id="MicrosporidiaDB:AAJ76_2700021801"/>
<dbReference type="InterPro" id="IPR051570">
    <property type="entry name" value="TBC1_cilium_biogenesis"/>
</dbReference>
<sequence>MLEVDFIPNFIYQSTSGNISNNKSMILQYKNLYFISYNNTLNIWNFKTSTLVKSLRHKKYNISYFDISDSLLFVGFSSGLIQVYKLNNDFEKYLEYKIHTKRIINIVLENNLLISASADGLLMKYDLDFERGTCILQTSPLDVFDYKYKIFGIATGDATFTTIKNDKEHAIILDNRLKYLFILDDYSFLFIFRNNDVKIYDSSTDTYKEIKKLKKIKSAKRIDGKIFILGEKKLFSFIIKRNKNEFCLEEQKVVDINSNSIDFYVCNQTSCFITADNSFFSGKLKLEFHCKPITDLKRDKNDRICTLSKDKFIVWNVCTNTLICYNQIKLSEGLVFDVFSSYYVIGENNRILFVNFNDLKIFKILDNDVRGKNCVQISVSEYSKNFNEQKNEILGIAINQKINFYDTNIDFLDSLDLPDYVSSFKIYNNFYFVGLLNSKVYIYDKNKDLIKTLYGHSLPVTNINLSDKLIYTIGADKMLKIWGLDFGDCRKSIIANDSINLQILSDNLFIIGSTNLKYYIGYKIYYEKKYFDSNLLLLCKDFLIGANGNSISLYEIDKYELEKINEISEESEILTTNNINIINTSKYEEFIDILEDKNNYIKFNKFICGIGLGDLDSYLILLSATQIYSLIDLLFQCKNTIVASRIFCTLISMHKDIIMGYKRCDELRENLCIKMKDIRDKLGKNTYKIIFKTGEKI</sequence>
<keyword evidence="2" id="KW-0677">Repeat</keyword>
<dbReference type="VEuPathDB" id="MicrosporidiaDB:NCER_100853"/>
<dbReference type="VEuPathDB" id="MicrosporidiaDB:G9O61_00g013360"/>
<name>A0A0F9WEL9_9MICR</name>
<accession>A0A0F9WEL9</accession>
<dbReference type="SMART" id="SM00320">
    <property type="entry name" value="WD40"/>
    <property type="match status" value="4"/>
</dbReference>
<dbReference type="EMBL" id="JPQZ01000027">
    <property type="protein sequence ID" value="KKO75240.1"/>
    <property type="molecule type" value="Genomic_DNA"/>
</dbReference>
<dbReference type="InterPro" id="IPR001680">
    <property type="entry name" value="WD40_rpt"/>
</dbReference>
<evidence type="ECO:0000256" key="1">
    <source>
        <dbReference type="ARBA" id="ARBA00022574"/>
    </source>
</evidence>
<keyword evidence="1 3" id="KW-0853">WD repeat</keyword>
<dbReference type="PANTHER" id="PTHR19853">
    <property type="entry name" value="WD REPEAT CONTAINING PROTEIN 3 WDR3"/>
    <property type="match status" value="1"/>
</dbReference>
<dbReference type="GO" id="GO:0034388">
    <property type="term" value="C:Pwp2p-containing subcomplex of 90S preribosome"/>
    <property type="evidence" value="ECO:0007669"/>
    <property type="project" value="TreeGrafter"/>
</dbReference>
<dbReference type="GO" id="GO:0032040">
    <property type="term" value="C:small-subunit processome"/>
    <property type="evidence" value="ECO:0007669"/>
    <property type="project" value="TreeGrafter"/>
</dbReference>
<dbReference type="RefSeq" id="XP_024330982.1">
    <property type="nucleotide sequence ID" value="XM_024474871.1"/>
</dbReference>
<dbReference type="OrthoDB" id="407922at2759"/>
<dbReference type="InterPro" id="IPR015943">
    <property type="entry name" value="WD40/YVTN_repeat-like_dom_sf"/>
</dbReference>
<keyword evidence="5" id="KW-1185">Reference proteome</keyword>
<gene>
    <name evidence="4" type="ORF">AAJ76_2700021801</name>
</gene>
<evidence type="ECO:0000256" key="3">
    <source>
        <dbReference type="PROSITE-ProRule" id="PRU00221"/>
    </source>
</evidence>
<reference evidence="4 5" key="1">
    <citation type="journal article" date="2015" name="Environ. Microbiol.">
        <title>Genome analyses suggest the presence of polyploidy and recent human-driven expansions in eight global populations of the honeybee pathogen Nosema ceranae.</title>
        <authorList>
            <person name="Pelin A."/>
            <person name="Selman M."/>
            <person name="Aris-Brosou S."/>
            <person name="Farinelli L."/>
            <person name="Corradi N."/>
        </authorList>
    </citation>
    <scope>NUCLEOTIDE SEQUENCE [LARGE SCALE GENOMIC DNA]</scope>
    <source>
        <strain evidence="4 5">PA08 1199</strain>
    </source>
</reference>
<comment type="caution">
    <text evidence="4">The sequence shown here is derived from an EMBL/GenBank/DDBJ whole genome shotgun (WGS) entry which is preliminary data.</text>
</comment>
<proteinExistence type="predicted"/>
<dbReference type="Gene3D" id="2.130.10.10">
    <property type="entry name" value="YVTN repeat-like/Quinoprotein amine dehydrogenase"/>
    <property type="match status" value="2"/>
</dbReference>
<dbReference type="GeneID" id="36319799"/>
<dbReference type="Proteomes" id="UP000034350">
    <property type="component" value="Unassembled WGS sequence"/>
</dbReference>
<dbReference type="InterPro" id="IPR036322">
    <property type="entry name" value="WD40_repeat_dom_sf"/>
</dbReference>
<dbReference type="PANTHER" id="PTHR19853:SF0">
    <property type="entry name" value="WD REPEAT-CONTAINING PROTEIN 3"/>
    <property type="match status" value="1"/>
</dbReference>
<evidence type="ECO:0000313" key="5">
    <source>
        <dbReference type="Proteomes" id="UP000034350"/>
    </source>
</evidence>
<evidence type="ECO:0000256" key="2">
    <source>
        <dbReference type="ARBA" id="ARBA00022737"/>
    </source>
</evidence>
<organism evidence="4 5">
    <name type="scientific">Vairimorpha ceranae</name>
    <dbReference type="NCBI Taxonomy" id="40302"/>
    <lineage>
        <taxon>Eukaryota</taxon>
        <taxon>Fungi</taxon>
        <taxon>Fungi incertae sedis</taxon>
        <taxon>Microsporidia</taxon>
        <taxon>Nosematidae</taxon>
        <taxon>Vairimorpha</taxon>
    </lineage>
</organism>
<dbReference type="GO" id="GO:0030515">
    <property type="term" value="F:snoRNA binding"/>
    <property type="evidence" value="ECO:0007669"/>
    <property type="project" value="TreeGrafter"/>
</dbReference>
<dbReference type="GO" id="GO:0030490">
    <property type="term" value="P:maturation of SSU-rRNA"/>
    <property type="evidence" value="ECO:0007669"/>
    <property type="project" value="TreeGrafter"/>
</dbReference>